<dbReference type="GO" id="GO:0005737">
    <property type="term" value="C:cytoplasm"/>
    <property type="evidence" value="ECO:0007669"/>
    <property type="project" value="UniProtKB-SubCell"/>
</dbReference>
<comment type="caution">
    <text evidence="3">The sequence shown here is derived from an EMBL/GenBank/DDBJ whole genome shotgun (WGS) entry which is preliminary data.</text>
</comment>
<sequence>MAIQSFGVAGPFRPGYAFQTLAQRPYKDKKDFIERRVKRLLKAGIISALTCMVKADNSILTDQTKEMLARVFLALAEDTKDRGTIVAHGGGKTLIPLALEGTETGKIRTCHALAKIAAISNPEIAFPGERIYEVVRPLVSLLHTERDGIQNYEALMSLTNLAGLNDKMRVKILKEKALPDIENYMFEEHDQIRQAATECMCNLVVCKETVQWLEILQRLCLHDNMQIQHRGLVIVYNMMNADVELAKKLIESEILEILTVIGKQEDSPKRQEVIDVARTCLTTAIDLGLIKPFS</sequence>
<reference evidence="3" key="1">
    <citation type="journal article" date="2023" name="Science">
        <title>Genome structures resolve the early diversification of teleost fishes.</title>
        <authorList>
            <person name="Parey E."/>
            <person name="Louis A."/>
            <person name="Montfort J."/>
            <person name="Bouchez O."/>
            <person name="Roques C."/>
            <person name="Iampietro C."/>
            <person name="Lluch J."/>
            <person name="Castinel A."/>
            <person name="Donnadieu C."/>
            <person name="Desvignes T."/>
            <person name="Floi Bucao C."/>
            <person name="Jouanno E."/>
            <person name="Wen M."/>
            <person name="Mejri S."/>
            <person name="Dirks R."/>
            <person name="Jansen H."/>
            <person name="Henkel C."/>
            <person name="Chen W.J."/>
            <person name="Zahm M."/>
            <person name="Cabau C."/>
            <person name="Klopp C."/>
            <person name="Thompson A.W."/>
            <person name="Robinson-Rechavi M."/>
            <person name="Braasch I."/>
            <person name="Lecointre G."/>
            <person name="Bobe J."/>
            <person name="Postlethwait J.H."/>
            <person name="Berthelot C."/>
            <person name="Roest Crollius H."/>
            <person name="Guiguen Y."/>
        </authorList>
    </citation>
    <scope>NUCLEOTIDE SEQUENCE</scope>
    <source>
        <strain evidence="3">WJC10195</strain>
    </source>
</reference>
<gene>
    <name evidence="3" type="ORF">SKAU_G00015490</name>
</gene>
<name>A0A9Q1JBN5_SYNKA</name>
<evidence type="ECO:0000256" key="1">
    <source>
        <dbReference type="ARBA" id="ARBA00004496"/>
    </source>
</evidence>
<dbReference type="InterPro" id="IPR011989">
    <property type="entry name" value="ARM-like"/>
</dbReference>
<proteinExistence type="predicted"/>
<dbReference type="PANTHER" id="PTHR45994:SF2">
    <property type="entry name" value="PROTEIN UNC-45 HOMOLOG B"/>
    <property type="match status" value="1"/>
</dbReference>
<comment type="subcellular location">
    <subcellularLocation>
        <location evidence="1">Cytoplasm</location>
    </subcellularLocation>
</comment>
<dbReference type="PANTHER" id="PTHR45994">
    <property type="entry name" value="FI21225P1"/>
    <property type="match status" value="1"/>
</dbReference>
<dbReference type="EMBL" id="JAINUF010000001">
    <property type="protein sequence ID" value="KAJ8380771.1"/>
    <property type="molecule type" value="Genomic_DNA"/>
</dbReference>
<accession>A0A9Q1JBN5</accession>
<dbReference type="AlphaFoldDB" id="A0A9Q1JBN5"/>
<keyword evidence="2" id="KW-0963">Cytoplasm</keyword>
<evidence type="ECO:0000313" key="3">
    <source>
        <dbReference type="EMBL" id="KAJ8380771.1"/>
    </source>
</evidence>
<dbReference type="GO" id="GO:0051879">
    <property type="term" value="F:Hsp90 protein binding"/>
    <property type="evidence" value="ECO:0007669"/>
    <property type="project" value="TreeGrafter"/>
</dbReference>
<dbReference type="Gene3D" id="1.25.10.10">
    <property type="entry name" value="Leucine-rich Repeat Variant"/>
    <property type="match status" value="2"/>
</dbReference>
<dbReference type="Proteomes" id="UP001152622">
    <property type="component" value="Chromosome 1"/>
</dbReference>
<dbReference type="OrthoDB" id="199930at2759"/>
<keyword evidence="4" id="KW-1185">Reference proteome</keyword>
<dbReference type="InterPro" id="IPR016024">
    <property type="entry name" value="ARM-type_fold"/>
</dbReference>
<evidence type="ECO:0000313" key="4">
    <source>
        <dbReference type="Proteomes" id="UP001152622"/>
    </source>
</evidence>
<organism evidence="3 4">
    <name type="scientific">Synaphobranchus kaupii</name>
    <name type="common">Kaup's arrowtooth eel</name>
    <dbReference type="NCBI Taxonomy" id="118154"/>
    <lineage>
        <taxon>Eukaryota</taxon>
        <taxon>Metazoa</taxon>
        <taxon>Chordata</taxon>
        <taxon>Craniata</taxon>
        <taxon>Vertebrata</taxon>
        <taxon>Euteleostomi</taxon>
        <taxon>Actinopterygii</taxon>
        <taxon>Neopterygii</taxon>
        <taxon>Teleostei</taxon>
        <taxon>Anguilliformes</taxon>
        <taxon>Synaphobranchidae</taxon>
        <taxon>Synaphobranchus</taxon>
    </lineage>
</organism>
<protein>
    <submittedName>
        <fullName evidence="3">Uncharacterized protein</fullName>
    </submittedName>
</protein>
<dbReference type="SUPFAM" id="SSF48371">
    <property type="entry name" value="ARM repeat"/>
    <property type="match status" value="1"/>
</dbReference>
<evidence type="ECO:0000256" key="2">
    <source>
        <dbReference type="ARBA" id="ARBA00022490"/>
    </source>
</evidence>